<dbReference type="EMBL" id="LT795066">
    <property type="protein sequence ID" value="SJX64602.1"/>
    <property type="molecule type" value="Genomic_DNA"/>
</dbReference>
<dbReference type="GO" id="GO:0005634">
    <property type="term" value="C:nucleus"/>
    <property type="evidence" value="ECO:0007669"/>
    <property type="project" value="TreeGrafter"/>
</dbReference>
<feature type="compositionally biased region" description="Basic and acidic residues" evidence="2">
    <location>
        <begin position="558"/>
        <end position="568"/>
    </location>
</feature>
<sequence>MTDTSNATRPARRRPPPPTSLPDHFARKGYLSVSDLVAPSWCEYNYQYGILSLSHLPPSQRPTTITTESGSTLAAAPQLVAQKESTLQAGKAVHSVLERQVAPVQVVVETETREDAWALRLLNVWCDVQALVQMPVAKGKGRERGEGCVREVPVYGWIHGVLVMGVVDEIEKRAVDQDTRGKEKAKTWTSQEEWKKHQRKASTSPKKPKASSDASRPLTAFFASPSQSQTQPSQQEPPSPSAPGWAYFLSDTKTRISSWLPPPEDQYSARMQCMTYKRLLDGLLLGALSSPPPAHLTFDLNATPMDWTHTFAALDLDAHQPLSASFLRDAQPLCESWGVDLALFVAQNDADVCTLHHVRLLLEDGLRGFVADAGRGGEGGGVIQDTLGLTYRRQVQRRRAKRKKSQAATAAADDALQNTLDAVIVTSGGDAAADRTSDDEARLHTDDETQKKLDALDGRNDAQQAIQQTLSPPSPTTPRRTLEPNSIIGRVSFAHDPRALDTHLRRAISMWKGERALVGVAPDQTRRCWTCEWMHGCEWRAEQARRHEDSGKAAPTLEVREDPQQRSEDVVEVEQEDEEADEFWSTLDYAAIQVRDSAGNVVAW</sequence>
<feature type="region of interest" description="Disordered" evidence="2">
    <location>
        <begin position="1"/>
        <end position="23"/>
    </location>
</feature>
<name>A0A2N8UIT3_9BASI</name>
<protein>
    <recommendedName>
        <fullName evidence="5">Exonuclease V</fullName>
    </recommendedName>
</protein>
<feature type="region of interest" description="Disordered" evidence="2">
    <location>
        <begin position="548"/>
        <end position="568"/>
    </location>
</feature>
<dbReference type="AlphaFoldDB" id="A0A2N8UIT3"/>
<dbReference type="Proteomes" id="UP000239563">
    <property type="component" value="Chromosome XIII"/>
</dbReference>
<comment type="similarity">
    <text evidence="1">Belongs to the EXO5 family.</text>
</comment>
<evidence type="ECO:0000256" key="1">
    <source>
        <dbReference type="ARBA" id="ARBA00009797"/>
    </source>
</evidence>
<dbReference type="GO" id="GO:0045145">
    <property type="term" value="F:single-stranded DNA 5'-3' DNA exonuclease activity"/>
    <property type="evidence" value="ECO:0007669"/>
    <property type="project" value="InterPro"/>
</dbReference>
<evidence type="ECO:0000256" key="2">
    <source>
        <dbReference type="SAM" id="MobiDB-lite"/>
    </source>
</evidence>
<dbReference type="GO" id="GO:0036297">
    <property type="term" value="P:interstrand cross-link repair"/>
    <property type="evidence" value="ECO:0007669"/>
    <property type="project" value="TreeGrafter"/>
</dbReference>
<evidence type="ECO:0000313" key="4">
    <source>
        <dbReference type="Proteomes" id="UP000239563"/>
    </source>
</evidence>
<feature type="region of interest" description="Disordered" evidence="2">
    <location>
        <begin position="428"/>
        <end position="447"/>
    </location>
</feature>
<feature type="compositionally biased region" description="Basic and acidic residues" evidence="2">
    <location>
        <begin position="432"/>
        <end position="447"/>
    </location>
</feature>
<dbReference type="InterPro" id="IPR019190">
    <property type="entry name" value="EXOV"/>
</dbReference>
<feature type="compositionally biased region" description="Low complexity" evidence="2">
    <location>
        <begin position="201"/>
        <end position="217"/>
    </location>
</feature>
<gene>
    <name evidence="3" type="ORF">SRS1_15419</name>
</gene>
<proteinExistence type="inferred from homology"/>
<feature type="region of interest" description="Disordered" evidence="2">
    <location>
        <begin position="176"/>
        <end position="244"/>
    </location>
</feature>
<evidence type="ECO:0000313" key="3">
    <source>
        <dbReference type="EMBL" id="SJX64602.1"/>
    </source>
</evidence>
<accession>A0A2N8UIT3</accession>
<evidence type="ECO:0008006" key="5">
    <source>
        <dbReference type="Google" id="ProtNLM"/>
    </source>
</evidence>
<dbReference type="PANTHER" id="PTHR14464:SF4">
    <property type="entry name" value="EXONUCLEASE V"/>
    <property type="match status" value="1"/>
</dbReference>
<feature type="compositionally biased region" description="Low complexity" evidence="2">
    <location>
        <begin position="224"/>
        <end position="234"/>
    </location>
</feature>
<dbReference type="Pfam" id="PF09810">
    <property type="entry name" value="Exo5"/>
    <property type="match status" value="1"/>
</dbReference>
<dbReference type="GO" id="GO:0005739">
    <property type="term" value="C:mitochondrion"/>
    <property type="evidence" value="ECO:0007669"/>
    <property type="project" value="TreeGrafter"/>
</dbReference>
<feature type="compositionally biased region" description="Basic and acidic residues" evidence="2">
    <location>
        <begin position="176"/>
        <end position="186"/>
    </location>
</feature>
<organism evidence="3 4">
    <name type="scientific">Sporisorium reilianum f. sp. reilianum</name>
    <dbReference type="NCBI Taxonomy" id="72559"/>
    <lineage>
        <taxon>Eukaryota</taxon>
        <taxon>Fungi</taxon>
        <taxon>Dikarya</taxon>
        <taxon>Basidiomycota</taxon>
        <taxon>Ustilaginomycotina</taxon>
        <taxon>Ustilaginomycetes</taxon>
        <taxon>Ustilaginales</taxon>
        <taxon>Ustilaginaceae</taxon>
        <taxon>Sporisorium</taxon>
    </lineage>
</organism>
<dbReference type="PANTHER" id="PTHR14464">
    <property type="entry name" value="EXONUCLEASE V"/>
    <property type="match status" value="1"/>
</dbReference>
<reference evidence="3 4" key="1">
    <citation type="submission" date="2017-02" db="EMBL/GenBank/DDBJ databases">
        <authorList>
            <person name="Peterson S.W."/>
        </authorList>
    </citation>
    <scope>NUCLEOTIDE SEQUENCE [LARGE SCALE GENOMIC DNA]</scope>
    <source>
        <strain evidence="3 4">SRS1_H2-8</strain>
    </source>
</reference>